<dbReference type="PANTHER" id="PTHR23117:SF13">
    <property type="entry name" value="GUANYLATE KINASE"/>
    <property type="match status" value="1"/>
</dbReference>
<evidence type="ECO:0000259" key="10">
    <source>
        <dbReference type="PROSITE" id="PS50052"/>
    </source>
</evidence>
<dbReference type="NCBIfam" id="TIGR03263">
    <property type="entry name" value="guanyl_kin"/>
    <property type="match status" value="1"/>
</dbReference>
<dbReference type="Gene3D" id="3.40.50.300">
    <property type="entry name" value="P-loop containing nucleotide triphosphate hydrolases"/>
    <property type="match status" value="2"/>
</dbReference>
<proteinExistence type="inferred from homology"/>
<dbReference type="FunFam" id="3.30.63.10:FF:000002">
    <property type="entry name" value="Guanylate kinase 1"/>
    <property type="match status" value="1"/>
</dbReference>
<dbReference type="EC" id="2.7.4.8" evidence="2 9"/>
<dbReference type="CDD" id="cd00071">
    <property type="entry name" value="GMPK"/>
    <property type="match status" value="1"/>
</dbReference>
<dbReference type="GO" id="GO:0005829">
    <property type="term" value="C:cytosol"/>
    <property type="evidence" value="ECO:0007669"/>
    <property type="project" value="TreeGrafter"/>
</dbReference>
<evidence type="ECO:0000256" key="3">
    <source>
        <dbReference type="ARBA" id="ARBA00016296"/>
    </source>
</evidence>
<comment type="similarity">
    <text evidence="1 9">Belongs to the guanylate kinase family.</text>
</comment>
<gene>
    <name evidence="9 11" type="primary">gmk</name>
    <name evidence="11" type="ORF">H3309_08535</name>
</gene>
<keyword evidence="9" id="KW-0963">Cytoplasm</keyword>
<dbReference type="GO" id="GO:0004385">
    <property type="term" value="F:GMP kinase activity"/>
    <property type="evidence" value="ECO:0007669"/>
    <property type="project" value="UniProtKB-UniRule"/>
</dbReference>
<dbReference type="RefSeq" id="WP_182294329.1">
    <property type="nucleotide sequence ID" value="NZ_CP059851.1"/>
</dbReference>
<comment type="catalytic activity">
    <reaction evidence="9">
        <text>GMP + ATP = GDP + ADP</text>
        <dbReference type="Rhea" id="RHEA:20780"/>
        <dbReference type="ChEBI" id="CHEBI:30616"/>
        <dbReference type="ChEBI" id="CHEBI:58115"/>
        <dbReference type="ChEBI" id="CHEBI:58189"/>
        <dbReference type="ChEBI" id="CHEBI:456216"/>
        <dbReference type="EC" id="2.7.4.8"/>
    </reaction>
</comment>
<dbReference type="AlphaFoldDB" id="A0A7G5IDN8"/>
<evidence type="ECO:0000256" key="4">
    <source>
        <dbReference type="ARBA" id="ARBA00022679"/>
    </source>
</evidence>
<keyword evidence="5 9" id="KW-0547">Nucleotide-binding</keyword>
<dbReference type="EMBL" id="CP059851">
    <property type="protein sequence ID" value="QMW21480.1"/>
    <property type="molecule type" value="Genomic_DNA"/>
</dbReference>
<dbReference type="PANTHER" id="PTHR23117">
    <property type="entry name" value="GUANYLATE KINASE-RELATED"/>
    <property type="match status" value="1"/>
</dbReference>
<organism evidence="11 12">
    <name type="scientific">Sandaracinobacteroides saxicola</name>
    <dbReference type="NCBI Taxonomy" id="2759707"/>
    <lineage>
        <taxon>Bacteria</taxon>
        <taxon>Pseudomonadati</taxon>
        <taxon>Pseudomonadota</taxon>
        <taxon>Alphaproteobacteria</taxon>
        <taxon>Sphingomonadales</taxon>
        <taxon>Sphingosinicellaceae</taxon>
        <taxon>Sandaracinobacteroides</taxon>
    </lineage>
</organism>
<feature type="domain" description="Guanylate kinase-like" evidence="10">
    <location>
        <begin position="14"/>
        <end position="194"/>
    </location>
</feature>
<comment type="function">
    <text evidence="9">Essential for recycling GMP and indirectly, cGMP.</text>
</comment>
<comment type="subcellular location">
    <subcellularLocation>
        <location evidence="9">Cytoplasm</location>
    </subcellularLocation>
</comment>
<dbReference type="PROSITE" id="PS50052">
    <property type="entry name" value="GUANYLATE_KINASE_2"/>
    <property type="match status" value="1"/>
</dbReference>
<dbReference type="PROSITE" id="PS00856">
    <property type="entry name" value="GUANYLATE_KINASE_1"/>
    <property type="match status" value="1"/>
</dbReference>
<evidence type="ECO:0000256" key="7">
    <source>
        <dbReference type="ARBA" id="ARBA00022840"/>
    </source>
</evidence>
<dbReference type="InterPro" id="IPR027417">
    <property type="entry name" value="P-loop_NTPase"/>
</dbReference>
<dbReference type="Proteomes" id="UP000515292">
    <property type="component" value="Chromosome"/>
</dbReference>
<name>A0A7G5IDN8_9SPHN</name>
<dbReference type="GO" id="GO:0005524">
    <property type="term" value="F:ATP binding"/>
    <property type="evidence" value="ECO:0007669"/>
    <property type="project" value="UniProtKB-UniRule"/>
</dbReference>
<evidence type="ECO:0000256" key="5">
    <source>
        <dbReference type="ARBA" id="ARBA00022741"/>
    </source>
</evidence>
<accession>A0A7G5IDN8</accession>
<dbReference type="InterPro" id="IPR008144">
    <property type="entry name" value="Guanylate_kin-like_dom"/>
</dbReference>
<evidence type="ECO:0000256" key="9">
    <source>
        <dbReference type="HAMAP-Rule" id="MF_00328"/>
    </source>
</evidence>
<feature type="binding site" evidence="9">
    <location>
        <begin position="21"/>
        <end position="28"/>
    </location>
    <ligand>
        <name>ATP</name>
        <dbReference type="ChEBI" id="CHEBI:30616"/>
    </ligand>
</feature>
<dbReference type="Pfam" id="PF00625">
    <property type="entry name" value="Guanylate_kin"/>
    <property type="match status" value="1"/>
</dbReference>
<evidence type="ECO:0000313" key="11">
    <source>
        <dbReference type="EMBL" id="QMW21480.1"/>
    </source>
</evidence>
<evidence type="ECO:0000256" key="6">
    <source>
        <dbReference type="ARBA" id="ARBA00022777"/>
    </source>
</evidence>
<dbReference type="HAMAP" id="MF_00328">
    <property type="entry name" value="Guanylate_kinase"/>
    <property type="match status" value="1"/>
</dbReference>
<dbReference type="SMART" id="SM00072">
    <property type="entry name" value="GuKc"/>
    <property type="match status" value="1"/>
</dbReference>
<keyword evidence="12" id="KW-1185">Reference proteome</keyword>
<evidence type="ECO:0000256" key="2">
    <source>
        <dbReference type="ARBA" id="ARBA00012961"/>
    </source>
</evidence>
<dbReference type="InterPro" id="IPR020590">
    <property type="entry name" value="Guanylate_kinase_CS"/>
</dbReference>
<reference evidence="11 12" key="1">
    <citation type="submission" date="2020-07" db="EMBL/GenBank/DDBJ databases">
        <title>Complete genome sequence for Sandaracinobacter sp. M6.</title>
        <authorList>
            <person name="Tang Y."/>
            <person name="Liu Q."/>
            <person name="Guo Z."/>
            <person name="Lei P."/>
            <person name="Huang B."/>
        </authorList>
    </citation>
    <scope>NUCLEOTIDE SEQUENCE [LARGE SCALE GENOMIC DNA]</scope>
    <source>
        <strain evidence="11 12">M6</strain>
    </source>
</reference>
<keyword evidence="7 9" id="KW-0067">ATP-binding</keyword>
<keyword evidence="6 9" id="KW-0418">Kinase</keyword>
<dbReference type="InterPro" id="IPR017665">
    <property type="entry name" value="Guanylate_kinase"/>
</dbReference>
<protein>
    <recommendedName>
        <fullName evidence="3 9">Guanylate kinase</fullName>
        <ecNumber evidence="2 9">2.7.4.8</ecNumber>
    </recommendedName>
    <alternativeName>
        <fullName evidence="8 9">GMP kinase</fullName>
    </alternativeName>
</protein>
<evidence type="ECO:0000256" key="8">
    <source>
        <dbReference type="ARBA" id="ARBA00030128"/>
    </source>
</evidence>
<dbReference type="Gene3D" id="3.30.63.10">
    <property type="entry name" value="Guanylate Kinase phosphate binding domain"/>
    <property type="match status" value="1"/>
</dbReference>
<dbReference type="KEGG" id="sand:H3309_08535"/>
<keyword evidence="4 9" id="KW-0808">Transferase</keyword>
<evidence type="ECO:0000256" key="1">
    <source>
        <dbReference type="ARBA" id="ARBA00005790"/>
    </source>
</evidence>
<dbReference type="InterPro" id="IPR008145">
    <property type="entry name" value="GK/Ca_channel_bsu"/>
</dbReference>
<dbReference type="SUPFAM" id="SSF52540">
    <property type="entry name" value="P-loop containing nucleoside triphosphate hydrolases"/>
    <property type="match status" value="1"/>
</dbReference>
<sequence length="222" mass="24406">MTTPRSAQTLKRRGLLLVLSSPSGAGKTTLSRALLAEDEAITLSVSVTTRPPRPGEVDGRDYHFVDPARFDAMAKGGELLEWALVFGHLYGTPRAPVMAALKAGRDVLFDIDWQGTQQLRQADAKNDLVSIFLLPPSMTELARRLAGRATDSAEVVASRMARAKDEISHWAEYDHVLINDDAAVCLADIRAILTAARLRRRRQEGLVDFVRELMKDQASPST</sequence>
<evidence type="ECO:0000313" key="12">
    <source>
        <dbReference type="Proteomes" id="UP000515292"/>
    </source>
</evidence>